<dbReference type="InterPro" id="IPR036864">
    <property type="entry name" value="Zn2-C6_fun-type_DNA-bd_sf"/>
</dbReference>
<keyword evidence="2" id="KW-0479">Metal-binding</keyword>
<dbReference type="EMBL" id="KZ301980">
    <property type="protein sequence ID" value="PFH52233.1"/>
    <property type="molecule type" value="Genomic_DNA"/>
</dbReference>
<dbReference type="InterPro" id="IPR051615">
    <property type="entry name" value="Transcr_Regulatory_Elem"/>
</dbReference>
<gene>
    <name evidence="10" type="ORF">AMATHDRAFT_57164</name>
</gene>
<dbReference type="GO" id="GO:0006351">
    <property type="term" value="P:DNA-templated transcription"/>
    <property type="evidence" value="ECO:0007669"/>
    <property type="project" value="InterPro"/>
</dbReference>
<comment type="subcellular location">
    <subcellularLocation>
        <location evidence="1">Nucleus</location>
    </subcellularLocation>
</comment>
<dbReference type="Pfam" id="PF04082">
    <property type="entry name" value="Fungal_trans"/>
    <property type="match status" value="1"/>
</dbReference>
<dbReference type="SMART" id="SM00066">
    <property type="entry name" value="GAL4"/>
    <property type="match status" value="1"/>
</dbReference>
<dbReference type="SMART" id="SM00906">
    <property type="entry name" value="Fungal_trans"/>
    <property type="match status" value="1"/>
</dbReference>
<evidence type="ECO:0000256" key="2">
    <source>
        <dbReference type="ARBA" id="ARBA00022723"/>
    </source>
</evidence>
<dbReference type="STRING" id="703135.A0A2A9NWW5"/>
<feature type="region of interest" description="Disordered" evidence="8">
    <location>
        <begin position="216"/>
        <end position="246"/>
    </location>
</feature>
<keyword evidence="4" id="KW-0805">Transcription regulation</keyword>
<evidence type="ECO:0000256" key="3">
    <source>
        <dbReference type="ARBA" id="ARBA00022833"/>
    </source>
</evidence>
<evidence type="ECO:0000256" key="8">
    <source>
        <dbReference type="SAM" id="MobiDB-lite"/>
    </source>
</evidence>
<dbReference type="GO" id="GO:0000981">
    <property type="term" value="F:DNA-binding transcription factor activity, RNA polymerase II-specific"/>
    <property type="evidence" value="ECO:0007669"/>
    <property type="project" value="InterPro"/>
</dbReference>
<dbReference type="PROSITE" id="PS00463">
    <property type="entry name" value="ZN2_CY6_FUNGAL_1"/>
    <property type="match status" value="1"/>
</dbReference>
<evidence type="ECO:0000256" key="1">
    <source>
        <dbReference type="ARBA" id="ARBA00004123"/>
    </source>
</evidence>
<dbReference type="Gene3D" id="4.10.240.10">
    <property type="entry name" value="Zn(2)-C6 fungal-type DNA-binding domain"/>
    <property type="match status" value="1"/>
</dbReference>
<dbReference type="InterPro" id="IPR007219">
    <property type="entry name" value="XnlR_reg_dom"/>
</dbReference>
<dbReference type="PANTHER" id="PTHR31313">
    <property type="entry name" value="TY1 ENHANCER ACTIVATOR"/>
    <property type="match status" value="1"/>
</dbReference>
<dbReference type="OrthoDB" id="2123952at2759"/>
<dbReference type="GO" id="GO:0003677">
    <property type="term" value="F:DNA binding"/>
    <property type="evidence" value="ECO:0007669"/>
    <property type="project" value="UniProtKB-KW"/>
</dbReference>
<dbReference type="CDD" id="cd00067">
    <property type="entry name" value="GAL4"/>
    <property type="match status" value="1"/>
</dbReference>
<dbReference type="PROSITE" id="PS50048">
    <property type="entry name" value="ZN2_CY6_FUNGAL_2"/>
    <property type="match status" value="1"/>
</dbReference>
<dbReference type="AlphaFoldDB" id="A0A2A9NWW5"/>
<evidence type="ECO:0000256" key="4">
    <source>
        <dbReference type="ARBA" id="ARBA00023015"/>
    </source>
</evidence>
<evidence type="ECO:0000256" key="5">
    <source>
        <dbReference type="ARBA" id="ARBA00023125"/>
    </source>
</evidence>
<evidence type="ECO:0000259" key="9">
    <source>
        <dbReference type="PROSITE" id="PS50048"/>
    </source>
</evidence>
<organism evidence="10 11">
    <name type="scientific">Amanita thiersii Skay4041</name>
    <dbReference type="NCBI Taxonomy" id="703135"/>
    <lineage>
        <taxon>Eukaryota</taxon>
        <taxon>Fungi</taxon>
        <taxon>Dikarya</taxon>
        <taxon>Basidiomycota</taxon>
        <taxon>Agaricomycotina</taxon>
        <taxon>Agaricomycetes</taxon>
        <taxon>Agaricomycetidae</taxon>
        <taxon>Agaricales</taxon>
        <taxon>Pluteineae</taxon>
        <taxon>Amanitaceae</taxon>
        <taxon>Amanita</taxon>
    </lineage>
</organism>
<evidence type="ECO:0000256" key="6">
    <source>
        <dbReference type="ARBA" id="ARBA00023163"/>
    </source>
</evidence>
<keyword evidence="7" id="KW-0539">Nucleus</keyword>
<dbReference type="Proteomes" id="UP000242287">
    <property type="component" value="Unassembled WGS sequence"/>
</dbReference>
<dbReference type="InterPro" id="IPR001138">
    <property type="entry name" value="Zn2Cys6_DnaBD"/>
</dbReference>
<evidence type="ECO:0000313" key="11">
    <source>
        <dbReference type="Proteomes" id="UP000242287"/>
    </source>
</evidence>
<dbReference type="PANTHER" id="PTHR31313:SF78">
    <property type="entry name" value="TRANSCRIPTION FACTOR DOMAIN-CONTAINING PROTEIN"/>
    <property type="match status" value="1"/>
</dbReference>
<accession>A0A2A9NWW5</accession>
<evidence type="ECO:0000313" key="10">
    <source>
        <dbReference type="EMBL" id="PFH52233.1"/>
    </source>
</evidence>
<name>A0A2A9NWW5_9AGAR</name>
<reference evidence="10 11" key="1">
    <citation type="submission" date="2014-02" db="EMBL/GenBank/DDBJ databases">
        <title>Transposable element dynamics among asymbiotic and ectomycorrhizal Amanita fungi.</title>
        <authorList>
            <consortium name="DOE Joint Genome Institute"/>
            <person name="Hess J."/>
            <person name="Skrede I."/>
            <person name="Wolfe B."/>
            <person name="LaButti K."/>
            <person name="Ohm R.A."/>
            <person name="Grigoriev I.V."/>
            <person name="Pringle A."/>
        </authorList>
    </citation>
    <scope>NUCLEOTIDE SEQUENCE [LARGE SCALE GENOMIC DNA]</scope>
    <source>
        <strain evidence="10 11">SKay4041</strain>
    </source>
</reference>
<feature type="region of interest" description="Disordered" evidence="8">
    <location>
        <begin position="143"/>
        <end position="180"/>
    </location>
</feature>
<sequence length="905" mass="100738">MDWHESDQSEEEIHANNRKRSSRACDQCRKTKSKCERVGGDSAPCKSCAAAGTACTFLGPSYKRGPPKGYIHAIEQRWHQVESLLGAILQCPDLRVQRIVADLRQDDLAREIINRVDMGPYGPSGRRSQPPGATKEDFFASILRSNESSTGRDASRSRRQSRVSREIVSSTQDHGLSVVPTKEWQDNLSARLASSSNAQASGYGCIVDSFNNTGDLQSSQHTGHNSLSSGDGHNNEGPTQPDWNGMYTLEQAGDADEVSRAATVGMGQLSLDEHREVRYHGKSSGLHLLSRSLRTDDRNEGGVWRLPMARVWPPANYRLIPGEDSESMLPPPHVQDRLLTLYFTYIHPVFPVIHKTRFLAEYSARKQEKVPLTTPSSKLEPSQEVTPLLLLAMFSISARFSDDEYPPPSDGKMWEAGCNYLENALAILTKNFHRSRPSTVQALLLLGYREFGIGSMEQGWIFIGMAIRMAFDLGINCDSTKWKINGQDLFTREELQTRRQIWWSCYLADRYGSVYMGRPLMIKDDDYDTPLPECGLEEESRLWKPIPSSYIDITYSPAPGRVLSCFAAAAELATIVGEIVTNVYPVRTTPNMSRRAILAELESRLDRFYIALPDSLAYDVASRRAVPPPQILFLHVRYWGAVLLLNRAFIPNWKGTEPSPRSSTMELKAFDLAQSAASHVSAIVTTYKENFTLKRSSPFLPSYILSAAIMHILTLTLRPSNVQASLGLQQCIGGLKEMKSVWPSASRAYELLQGVKVGAETLHVSHPQHGLERHKRPADDAFGVEKTSDYLQREAFGGPVPETSTRAENGVQEIGTRIMAHMLGLDIPGVEPSTSYYPGYEWWPRPNHELPQQRMPSLQTTHVHGHLDSLSMPPTPGGTRGGVDGGWLTESSPAGFPYDFGRFSG</sequence>
<keyword evidence="3" id="KW-0862">Zinc</keyword>
<feature type="domain" description="Zn(2)-C6 fungal-type" evidence="9">
    <location>
        <begin position="24"/>
        <end position="57"/>
    </location>
</feature>
<keyword evidence="11" id="KW-1185">Reference proteome</keyword>
<evidence type="ECO:0000256" key="7">
    <source>
        <dbReference type="ARBA" id="ARBA00023242"/>
    </source>
</evidence>
<dbReference type="SUPFAM" id="SSF57701">
    <property type="entry name" value="Zn2/Cys6 DNA-binding domain"/>
    <property type="match status" value="1"/>
</dbReference>
<dbReference type="GO" id="GO:0005634">
    <property type="term" value="C:nucleus"/>
    <property type="evidence" value="ECO:0007669"/>
    <property type="project" value="UniProtKB-SubCell"/>
</dbReference>
<feature type="compositionally biased region" description="Polar residues" evidence="8">
    <location>
        <begin position="216"/>
        <end position="242"/>
    </location>
</feature>
<dbReference type="Pfam" id="PF00172">
    <property type="entry name" value="Zn_clus"/>
    <property type="match status" value="1"/>
</dbReference>
<dbReference type="GO" id="GO:0008270">
    <property type="term" value="F:zinc ion binding"/>
    <property type="evidence" value="ECO:0007669"/>
    <property type="project" value="InterPro"/>
</dbReference>
<keyword evidence="6" id="KW-0804">Transcription</keyword>
<proteinExistence type="predicted"/>
<dbReference type="CDD" id="cd12148">
    <property type="entry name" value="fungal_TF_MHR"/>
    <property type="match status" value="1"/>
</dbReference>
<feature type="region of interest" description="Disordered" evidence="8">
    <location>
        <begin position="1"/>
        <end position="21"/>
    </location>
</feature>
<protein>
    <recommendedName>
        <fullName evidence="9">Zn(2)-C6 fungal-type domain-containing protein</fullName>
    </recommendedName>
</protein>
<feature type="compositionally biased region" description="Basic and acidic residues" evidence="8">
    <location>
        <begin position="1"/>
        <end position="15"/>
    </location>
</feature>
<keyword evidence="5" id="KW-0238">DNA-binding</keyword>